<proteinExistence type="inferred from homology"/>
<evidence type="ECO:0000256" key="1">
    <source>
        <dbReference type="ARBA" id="ARBA00008455"/>
    </source>
</evidence>
<evidence type="ECO:0000313" key="7">
    <source>
        <dbReference type="Proteomes" id="UP000233551"/>
    </source>
</evidence>
<dbReference type="InterPro" id="IPR038765">
    <property type="entry name" value="Papain-like_cys_pep_sf"/>
</dbReference>
<accession>A0A2I0IFH2</accession>
<evidence type="ECO:0000256" key="2">
    <source>
        <dbReference type="ARBA" id="ARBA00022670"/>
    </source>
</evidence>
<keyword evidence="2" id="KW-0645">Protease</keyword>
<keyword evidence="7" id="KW-1185">Reference proteome</keyword>
<dbReference type="Proteomes" id="UP000233551">
    <property type="component" value="Unassembled WGS sequence"/>
</dbReference>
<dbReference type="PANTHER" id="PTHR12411">
    <property type="entry name" value="CYSTEINE PROTEASE FAMILY C1-RELATED"/>
    <property type="match status" value="1"/>
</dbReference>
<dbReference type="EMBL" id="PGOL01003135">
    <property type="protein sequence ID" value="PKI42761.1"/>
    <property type="molecule type" value="Genomic_DNA"/>
</dbReference>
<evidence type="ECO:0000259" key="5">
    <source>
        <dbReference type="SMART" id="SM00645"/>
    </source>
</evidence>
<gene>
    <name evidence="6" type="ORF">CRG98_036889</name>
</gene>
<dbReference type="SUPFAM" id="SSF54001">
    <property type="entry name" value="Cysteine proteinases"/>
    <property type="match status" value="1"/>
</dbReference>
<dbReference type="SMART" id="SM00645">
    <property type="entry name" value="Pept_C1"/>
    <property type="match status" value="1"/>
</dbReference>
<dbReference type="InterPro" id="IPR013128">
    <property type="entry name" value="Peptidase_C1A"/>
</dbReference>
<feature type="domain" description="Peptidase C1A papain C-terminal" evidence="5">
    <location>
        <begin position="1"/>
        <end position="125"/>
    </location>
</feature>
<evidence type="ECO:0000256" key="3">
    <source>
        <dbReference type="ARBA" id="ARBA00022801"/>
    </source>
</evidence>
<comment type="similarity">
    <text evidence="1">Belongs to the peptidase C1 family.</text>
</comment>
<keyword evidence="4" id="KW-0788">Thiol protease</keyword>
<dbReference type="GO" id="GO:0008234">
    <property type="term" value="F:cysteine-type peptidase activity"/>
    <property type="evidence" value="ECO:0007669"/>
    <property type="project" value="UniProtKB-KW"/>
</dbReference>
<evidence type="ECO:0000256" key="4">
    <source>
        <dbReference type="ARBA" id="ARBA00022807"/>
    </source>
</evidence>
<dbReference type="PROSITE" id="PS00639">
    <property type="entry name" value="THIOL_PROTEASE_HIS"/>
    <property type="match status" value="1"/>
</dbReference>
<dbReference type="InterPro" id="IPR025660">
    <property type="entry name" value="Pept_his_AS"/>
</dbReference>
<reference evidence="6 7" key="1">
    <citation type="submission" date="2017-11" db="EMBL/GenBank/DDBJ databases">
        <title>De-novo sequencing of pomegranate (Punica granatum L.) genome.</title>
        <authorList>
            <person name="Akparov Z."/>
            <person name="Amiraslanov A."/>
            <person name="Hajiyeva S."/>
            <person name="Abbasov M."/>
            <person name="Kaur K."/>
            <person name="Hamwieh A."/>
            <person name="Solovyev V."/>
            <person name="Salamov A."/>
            <person name="Braich B."/>
            <person name="Kosarev P."/>
            <person name="Mahmoud A."/>
            <person name="Hajiyev E."/>
            <person name="Babayeva S."/>
            <person name="Izzatullayeva V."/>
            <person name="Mammadov A."/>
            <person name="Mammadov A."/>
            <person name="Sharifova S."/>
            <person name="Ojaghi J."/>
            <person name="Eynullazada K."/>
            <person name="Bayramov B."/>
            <person name="Abdulazimova A."/>
            <person name="Shahmuradov I."/>
        </authorList>
    </citation>
    <scope>NUCLEOTIDE SEQUENCE [LARGE SCALE GENOMIC DNA]</scope>
    <source>
        <strain evidence="7">cv. AG2017</strain>
        <tissue evidence="6">Leaf</tissue>
    </source>
</reference>
<protein>
    <recommendedName>
        <fullName evidence="5">Peptidase C1A papain C-terminal domain-containing protein</fullName>
    </recommendedName>
</protein>
<dbReference type="InterPro" id="IPR000668">
    <property type="entry name" value="Peptidase_C1A_C"/>
</dbReference>
<dbReference type="AlphaFoldDB" id="A0A2I0IFH2"/>
<dbReference type="GO" id="GO:0006508">
    <property type="term" value="P:proteolysis"/>
    <property type="evidence" value="ECO:0007669"/>
    <property type="project" value="UniProtKB-KW"/>
</dbReference>
<dbReference type="Gene3D" id="3.90.70.10">
    <property type="entry name" value="Cysteine proteinases"/>
    <property type="match status" value="1"/>
</dbReference>
<keyword evidence="3" id="KW-0378">Hydrolase</keyword>
<dbReference type="STRING" id="22663.A0A2I0IFH2"/>
<sequence>MDSAFQFIEKRGLTTEAKYSYEGTDGTCNMKVESNKATRMSLPAVRMRCRKQLPISSGIFTGTCGTKLDHGVTAIGYGASDGMKYWLVKNSWGAQWGEEGYIRTQMDVDAKEGLCGLAMKASYPTA</sequence>
<dbReference type="Pfam" id="PF00112">
    <property type="entry name" value="Peptidase_C1"/>
    <property type="match status" value="2"/>
</dbReference>
<evidence type="ECO:0000313" key="6">
    <source>
        <dbReference type="EMBL" id="PKI42761.1"/>
    </source>
</evidence>
<organism evidence="6 7">
    <name type="scientific">Punica granatum</name>
    <name type="common">Pomegranate</name>
    <dbReference type="NCBI Taxonomy" id="22663"/>
    <lineage>
        <taxon>Eukaryota</taxon>
        <taxon>Viridiplantae</taxon>
        <taxon>Streptophyta</taxon>
        <taxon>Embryophyta</taxon>
        <taxon>Tracheophyta</taxon>
        <taxon>Spermatophyta</taxon>
        <taxon>Magnoliopsida</taxon>
        <taxon>eudicotyledons</taxon>
        <taxon>Gunneridae</taxon>
        <taxon>Pentapetalae</taxon>
        <taxon>rosids</taxon>
        <taxon>malvids</taxon>
        <taxon>Myrtales</taxon>
        <taxon>Lythraceae</taxon>
        <taxon>Punica</taxon>
    </lineage>
</organism>
<comment type="caution">
    <text evidence="6">The sequence shown here is derived from an EMBL/GenBank/DDBJ whole genome shotgun (WGS) entry which is preliminary data.</text>
</comment>
<name>A0A2I0IFH2_PUNGR</name>